<name>A0ABU1JL21_9PROT</name>
<sequence>MRRQALAFIPVVLAGLAMAGCSVNEVPGDNFGLSVHNPTPAAQSRTQPDVQAGQDPYNRTIPQP</sequence>
<keyword evidence="3" id="KW-0449">Lipoprotein</keyword>
<feature type="chain" id="PRO_5046157100" evidence="2">
    <location>
        <begin position="20"/>
        <end position="64"/>
    </location>
</feature>
<comment type="caution">
    <text evidence="3">The sequence shown here is derived from an EMBL/GenBank/DDBJ whole genome shotgun (WGS) entry which is preliminary data.</text>
</comment>
<gene>
    <name evidence="3" type="ORF">E9232_001822</name>
</gene>
<dbReference type="Proteomes" id="UP001262410">
    <property type="component" value="Unassembled WGS sequence"/>
</dbReference>
<evidence type="ECO:0000256" key="2">
    <source>
        <dbReference type="SAM" id="SignalP"/>
    </source>
</evidence>
<dbReference type="EMBL" id="JAVDPW010000003">
    <property type="protein sequence ID" value="MDR6289307.1"/>
    <property type="molecule type" value="Genomic_DNA"/>
</dbReference>
<organism evidence="3 4">
    <name type="scientific">Inquilinus ginsengisoli</name>
    <dbReference type="NCBI Taxonomy" id="363840"/>
    <lineage>
        <taxon>Bacteria</taxon>
        <taxon>Pseudomonadati</taxon>
        <taxon>Pseudomonadota</taxon>
        <taxon>Alphaproteobacteria</taxon>
        <taxon>Rhodospirillales</taxon>
        <taxon>Rhodospirillaceae</taxon>
        <taxon>Inquilinus</taxon>
    </lineage>
</organism>
<feature type="compositionally biased region" description="Polar residues" evidence="1">
    <location>
        <begin position="36"/>
        <end position="49"/>
    </location>
</feature>
<dbReference type="PROSITE" id="PS51257">
    <property type="entry name" value="PROKAR_LIPOPROTEIN"/>
    <property type="match status" value="1"/>
</dbReference>
<evidence type="ECO:0000313" key="4">
    <source>
        <dbReference type="Proteomes" id="UP001262410"/>
    </source>
</evidence>
<feature type="signal peptide" evidence="2">
    <location>
        <begin position="1"/>
        <end position="19"/>
    </location>
</feature>
<reference evidence="3 4" key="1">
    <citation type="submission" date="2023-07" db="EMBL/GenBank/DDBJ databases">
        <title>Sorghum-associated microbial communities from plants grown in Nebraska, USA.</title>
        <authorList>
            <person name="Schachtman D."/>
        </authorList>
    </citation>
    <scope>NUCLEOTIDE SEQUENCE [LARGE SCALE GENOMIC DNA]</scope>
    <source>
        <strain evidence="3 4">584</strain>
    </source>
</reference>
<accession>A0ABU1JL21</accession>
<keyword evidence="4" id="KW-1185">Reference proteome</keyword>
<keyword evidence="2" id="KW-0732">Signal</keyword>
<evidence type="ECO:0000256" key="1">
    <source>
        <dbReference type="SAM" id="MobiDB-lite"/>
    </source>
</evidence>
<feature type="region of interest" description="Disordered" evidence="1">
    <location>
        <begin position="28"/>
        <end position="64"/>
    </location>
</feature>
<evidence type="ECO:0000313" key="3">
    <source>
        <dbReference type="EMBL" id="MDR6289307.1"/>
    </source>
</evidence>
<proteinExistence type="predicted"/>
<dbReference type="RefSeq" id="WP_309793526.1">
    <property type="nucleotide sequence ID" value="NZ_JAVDPW010000003.1"/>
</dbReference>
<protein>
    <submittedName>
        <fullName evidence="3">Lipoprotein YmbA</fullName>
    </submittedName>
</protein>